<keyword evidence="2" id="KW-0813">Transport</keyword>
<dbReference type="PANTHER" id="PTHR24221:SF654">
    <property type="entry name" value="ATP-BINDING CASSETTE SUB-FAMILY B MEMBER 6"/>
    <property type="match status" value="1"/>
</dbReference>
<evidence type="ECO:0000256" key="4">
    <source>
        <dbReference type="ARBA" id="ARBA00022519"/>
    </source>
</evidence>
<dbReference type="GO" id="GO:0005886">
    <property type="term" value="C:plasma membrane"/>
    <property type="evidence" value="ECO:0007669"/>
    <property type="project" value="UniProtKB-SubCell"/>
</dbReference>
<dbReference type="InterPro" id="IPR039421">
    <property type="entry name" value="Type_1_exporter"/>
</dbReference>
<dbReference type="Gene3D" id="3.40.50.300">
    <property type="entry name" value="P-loop containing nucleotide triphosphate hydrolases"/>
    <property type="match status" value="1"/>
</dbReference>
<dbReference type="EMBL" id="LT629791">
    <property type="protein sequence ID" value="SDU56257.1"/>
    <property type="molecule type" value="Genomic_DNA"/>
</dbReference>
<dbReference type="PROSITE" id="PS50929">
    <property type="entry name" value="ABC_TM1F"/>
    <property type="match status" value="1"/>
</dbReference>
<evidence type="ECO:0000256" key="1">
    <source>
        <dbReference type="ARBA" id="ARBA00004651"/>
    </source>
</evidence>
<evidence type="ECO:0000313" key="13">
    <source>
        <dbReference type="EMBL" id="SDU56257.1"/>
    </source>
</evidence>
<dbReference type="Gene3D" id="1.20.1560.10">
    <property type="entry name" value="ABC transporter type 1, transmembrane domain"/>
    <property type="match status" value="1"/>
</dbReference>
<evidence type="ECO:0000259" key="11">
    <source>
        <dbReference type="PROSITE" id="PS50893"/>
    </source>
</evidence>
<feature type="transmembrane region" description="Helical" evidence="10">
    <location>
        <begin position="48"/>
        <end position="70"/>
    </location>
</feature>
<dbReference type="SUPFAM" id="SSF52540">
    <property type="entry name" value="P-loop containing nucleoside triphosphate hydrolases"/>
    <property type="match status" value="1"/>
</dbReference>
<evidence type="ECO:0000256" key="9">
    <source>
        <dbReference type="ARBA" id="ARBA00023136"/>
    </source>
</evidence>
<feature type="transmembrane region" description="Helical" evidence="10">
    <location>
        <begin position="236"/>
        <end position="263"/>
    </location>
</feature>
<feature type="domain" description="ABC transmembrane type-1" evidence="12">
    <location>
        <begin position="17"/>
        <end position="300"/>
    </location>
</feature>
<dbReference type="InterPro" id="IPR011527">
    <property type="entry name" value="ABC1_TM_dom"/>
</dbReference>
<organism evidence="13 14">
    <name type="scientific">Jiangella alkaliphila</name>
    <dbReference type="NCBI Taxonomy" id="419479"/>
    <lineage>
        <taxon>Bacteria</taxon>
        <taxon>Bacillati</taxon>
        <taxon>Actinomycetota</taxon>
        <taxon>Actinomycetes</taxon>
        <taxon>Jiangellales</taxon>
        <taxon>Jiangellaceae</taxon>
        <taxon>Jiangella</taxon>
    </lineage>
</organism>
<dbReference type="STRING" id="419479.SAMN04488563_2743"/>
<evidence type="ECO:0000256" key="7">
    <source>
        <dbReference type="ARBA" id="ARBA00022840"/>
    </source>
</evidence>
<feature type="domain" description="ABC transporter" evidence="11">
    <location>
        <begin position="339"/>
        <end position="572"/>
    </location>
</feature>
<evidence type="ECO:0000256" key="10">
    <source>
        <dbReference type="SAM" id="Phobius"/>
    </source>
</evidence>
<keyword evidence="8 10" id="KW-1133">Transmembrane helix</keyword>
<dbReference type="FunFam" id="3.40.50.300:FF:001001">
    <property type="entry name" value="Multidrug ABC transporter ATP-binding protein"/>
    <property type="match status" value="1"/>
</dbReference>
<accession>A0A1H2JIS6</accession>
<dbReference type="InterPro" id="IPR027417">
    <property type="entry name" value="P-loop_NTPase"/>
</dbReference>
<feature type="transmembrane region" description="Helical" evidence="10">
    <location>
        <begin position="156"/>
        <end position="177"/>
    </location>
</feature>
<evidence type="ECO:0000256" key="6">
    <source>
        <dbReference type="ARBA" id="ARBA00022741"/>
    </source>
</evidence>
<keyword evidence="6" id="KW-0547">Nucleotide-binding</keyword>
<keyword evidence="3" id="KW-1003">Cell membrane</keyword>
<keyword evidence="7 13" id="KW-0067">ATP-binding</keyword>
<dbReference type="GO" id="GO:0005524">
    <property type="term" value="F:ATP binding"/>
    <property type="evidence" value="ECO:0007669"/>
    <property type="project" value="UniProtKB-KW"/>
</dbReference>
<gene>
    <name evidence="13" type="ORF">SAMN04488563_2743</name>
</gene>
<evidence type="ECO:0000313" key="14">
    <source>
        <dbReference type="Proteomes" id="UP000182977"/>
    </source>
</evidence>
<dbReference type="PROSITE" id="PS00211">
    <property type="entry name" value="ABC_TRANSPORTER_1"/>
    <property type="match status" value="1"/>
</dbReference>
<dbReference type="GO" id="GO:0045454">
    <property type="term" value="P:cell redox homeostasis"/>
    <property type="evidence" value="ECO:0007669"/>
    <property type="project" value="InterPro"/>
</dbReference>
<dbReference type="SUPFAM" id="SSF90123">
    <property type="entry name" value="ABC transporter transmembrane region"/>
    <property type="match status" value="1"/>
</dbReference>
<reference evidence="14" key="1">
    <citation type="submission" date="2016-10" db="EMBL/GenBank/DDBJ databases">
        <authorList>
            <person name="Varghese N."/>
            <person name="Submissions S."/>
        </authorList>
    </citation>
    <scope>NUCLEOTIDE SEQUENCE [LARGE SCALE GENOMIC DNA]</scope>
    <source>
        <strain evidence="14">DSM 45079</strain>
    </source>
</reference>
<evidence type="ECO:0000256" key="8">
    <source>
        <dbReference type="ARBA" id="ARBA00022989"/>
    </source>
</evidence>
<sequence>MVRRLAGLLRAHVGRLLVAVSASVATELAALALMGTAAWLLARAAEQPPLAALSLAIVGVRAFATGRGVFRYAERLASHDAALRALATLRGRVYDALVPLAPSGLPAYRSSDLLSRMVSDVEAVQDLVVRVLVPVSTAVVVAAVAVGVTAAVLPSAAVVLAAGLALAGLVVPLLMVATARHTARRLAPARAELAAHHTDLLQGSADLAVFGATAAALADAEAASERLARLERRTALATALGGAASMLVQGVTTVAVTVLALGARSDGGLAGVMVPVVALVALISFEPVLPLVPAVQKLLESRSSLRRVLAVLDTPAPVAEPGADALPAPSGPVTVTVTLRSVSVRYPGATVDAVDGVDLALTPGKRVAVVGASGSGKSTLLACLMRFIEPSAGTVMLNGEDVRRYDGDDVRAVVTGVTQDAHLFHTSIRENLRLARPSASDDTLLAALGTARLRDWVESLPAGLDTMVGESGGQVSGGQRQRLALARALLADPPVVLLDEPTEGLDPQTADDLMADLLASTRGRTTVVVTHRLAGLDAVDEIVVMDAGRVVQRGTHAELVAADGAYQDLWWASRPALAE</sequence>
<dbReference type="Pfam" id="PF00005">
    <property type="entry name" value="ABC_tran"/>
    <property type="match status" value="1"/>
</dbReference>
<dbReference type="RefSeq" id="WP_046771302.1">
    <property type="nucleotide sequence ID" value="NZ_LT629791.1"/>
</dbReference>
<name>A0A1H2JIS6_9ACTN</name>
<dbReference type="GO" id="GO:0034040">
    <property type="term" value="F:ATPase-coupled lipid transmembrane transporter activity"/>
    <property type="evidence" value="ECO:0007669"/>
    <property type="project" value="TreeGrafter"/>
</dbReference>
<evidence type="ECO:0000259" key="12">
    <source>
        <dbReference type="PROSITE" id="PS50929"/>
    </source>
</evidence>
<dbReference type="Pfam" id="PF00664">
    <property type="entry name" value="ABC_membrane"/>
    <property type="match status" value="1"/>
</dbReference>
<proteinExistence type="predicted"/>
<keyword evidence="9 10" id="KW-0472">Membrane</keyword>
<dbReference type="PANTHER" id="PTHR24221">
    <property type="entry name" value="ATP-BINDING CASSETTE SUB-FAMILY B"/>
    <property type="match status" value="1"/>
</dbReference>
<keyword evidence="14" id="KW-1185">Reference proteome</keyword>
<dbReference type="GO" id="GO:0034775">
    <property type="term" value="P:glutathione transmembrane transport"/>
    <property type="evidence" value="ECO:0007669"/>
    <property type="project" value="InterPro"/>
</dbReference>
<dbReference type="AlphaFoldDB" id="A0A1H2JIS6"/>
<comment type="subcellular location">
    <subcellularLocation>
        <location evidence="1">Cell membrane</location>
        <topology evidence="1">Multi-pass membrane protein</topology>
    </subcellularLocation>
</comment>
<dbReference type="Proteomes" id="UP000182977">
    <property type="component" value="Chromosome I"/>
</dbReference>
<dbReference type="InterPro" id="IPR036640">
    <property type="entry name" value="ABC1_TM_sf"/>
</dbReference>
<evidence type="ECO:0000256" key="3">
    <source>
        <dbReference type="ARBA" id="ARBA00022475"/>
    </source>
</evidence>
<protein>
    <submittedName>
        <fullName evidence="13">ATP-binding cassette, subfamily C, CydC</fullName>
    </submittedName>
</protein>
<evidence type="ECO:0000256" key="5">
    <source>
        <dbReference type="ARBA" id="ARBA00022692"/>
    </source>
</evidence>
<keyword evidence="4" id="KW-0997">Cell inner membrane</keyword>
<dbReference type="SMART" id="SM00382">
    <property type="entry name" value="AAA"/>
    <property type="match status" value="1"/>
</dbReference>
<feature type="transmembrane region" description="Helical" evidence="10">
    <location>
        <begin position="127"/>
        <end position="150"/>
    </location>
</feature>
<feature type="transmembrane region" description="Helical" evidence="10">
    <location>
        <begin position="16"/>
        <end position="42"/>
    </location>
</feature>
<feature type="transmembrane region" description="Helical" evidence="10">
    <location>
        <begin position="269"/>
        <end position="292"/>
    </location>
</feature>
<dbReference type="PROSITE" id="PS50893">
    <property type="entry name" value="ABC_TRANSPORTER_2"/>
    <property type="match status" value="1"/>
</dbReference>
<dbReference type="NCBIfam" id="TIGR02868">
    <property type="entry name" value="CydC"/>
    <property type="match status" value="1"/>
</dbReference>
<dbReference type="InterPro" id="IPR014223">
    <property type="entry name" value="ABC_CydC/D"/>
</dbReference>
<dbReference type="OrthoDB" id="9806127at2"/>
<keyword evidence="5 10" id="KW-0812">Transmembrane</keyword>
<dbReference type="GO" id="GO:0140359">
    <property type="term" value="F:ABC-type transporter activity"/>
    <property type="evidence" value="ECO:0007669"/>
    <property type="project" value="InterPro"/>
</dbReference>
<dbReference type="InterPro" id="IPR017871">
    <property type="entry name" value="ABC_transporter-like_CS"/>
</dbReference>
<dbReference type="InterPro" id="IPR003593">
    <property type="entry name" value="AAA+_ATPase"/>
</dbReference>
<dbReference type="GO" id="GO:0016887">
    <property type="term" value="F:ATP hydrolysis activity"/>
    <property type="evidence" value="ECO:0007669"/>
    <property type="project" value="InterPro"/>
</dbReference>
<evidence type="ECO:0000256" key="2">
    <source>
        <dbReference type="ARBA" id="ARBA00022448"/>
    </source>
</evidence>
<dbReference type="InterPro" id="IPR003439">
    <property type="entry name" value="ABC_transporter-like_ATP-bd"/>
</dbReference>